<keyword evidence="5 7" id="KW-0505">Motor protein</keyword>
<keyword evidence="3 7" id="KW-0067">ATP-binding</keyword>
<dbReference type="InterPro" id="IPR027417">
    <property type="entry name" value="P-loop_NTPase"/>
</dbReference>
<feature type="domain" description="Kinesin motor" evidence="8">
    <location>
        <begin position="1"/>
        <end position="119"/>
    </location>
</feature>
<sequence length="119" mass="13499">MASPFFYSCYQHDIFQLVGVPLVENFLAGFNSSIFTYGQTGSGKTYTIWGPSSSLTMDCSSNQERGLTPRVLEMLFSCINEVAYNFCLILKSFNALIDASPWLCMEFIEISIQEKKMMR</sequence>
<keyword evidence="1" id="KW-0493">Microtubule</keyword>
<evidence type="ECO:0000313" key="10">
    <source>
        <dbReference type="Proteomes" id="UP001418222"/>
    </source>
</evidence>
<dbReference type="SUPFAM" id="SSF52540">
    <property type="entry name" value="P-loop containing nucleoside triphosphate hydrolases"/>
    <property type="match status" value="1"/>
</dbReference>
<evidence type="ECO:0000256" key="1">
    <source>
        <dbReference type="ARBA" id="ARBA00022701"/>
    </source>
</evidence>
<dbReference type="AlphaFoldDB" id="A0AAP0BM25"/>
<gene>
    <name evidence="9" type="primary">KIN12B</name>
    <name evidence="9" type="ORF">KSP39_PZI007915</name>
</gene>
<evidence type="ECO:0000256" key="7">
    <source>
        <dbReference type="PROSITE-ProRule" id="PRU00283"/>
    </source>
</evidence>
<dbReference type="EMBL" id="JBBWWQ010000006">
    <property type="protein sequence ID" value="KAK8944450.1"/>
    <property type="molecule type" value="Genomic_DNA"/>
</dbReference>
<comment type="similarity">
    <text evidence="6">Belongs to the TRAFAC class myosin-kinesin ATPase superfamily. Kinesin family. KIN-12 subfamily.</text>
</comment>
<dbReference type="Proteomes" id="UP001418222">
    <property type="component" value="Unassembled WGS sequence"/>
</dbReference>
<feature type="binding site" evidence="7">
    <location>
        <begin position="38"/>
        <end position="45"/>
    </location>
    <ligand>
        <name>ATP</name>
        <dbReference type="ChEBI" id="CHEBI:30616"/>
    </ligand>
</feature>
<organism evidence="9 10">
    <name type="scientific">Platanthera zijinensis</name>
    <dbReference type="NCBI Taxonomy" id="2320716"/>
    <lineage>
        <taxon>Eukaryota</taxon>
        <taxon>Viridiplantae</taxon>
        <taxon>Streptophyta</taxon>
        <taxon>Embryophyta</taxon>
        <taxon>Tracheophyta</taxon>
        <taxon>Spermatophyta</taxon>
        <taxon>Magnoliopsida</taxon>
        <taxon>Liliopsida</taxon>
        <taxon>Asparagales</taxon>
        <taxon>Orchidaceae</taxon>
        <taxon>Orchidoideae</taxon>
        <taxon>Orchideae</taxon>
        <taxon>Orchidinae</taxon>
        <taxon>Platanthera</taxon>
    </lineage>
</organism>
<evidence type="ECO:0000259" key="8">
    <source>
        <dbReference type="PROSITE" id="PS50067"/>
    </source>
</evidence>
<keyword evidence="10" id="KW-1185">Reference proteome</keyword>
<evidence type="ECO:0000256" key="5">
    <source>
        <dbReference type="ARBA" id="ARBA00023175"/>
    </source>
</evidence>
<name>A0AAP0BM25_9ASPA</name>
<dbReference type="GO" id="GO:0003777">
    <property type="term" value="F:microtubule motor activity"/>
    <property type="evidence" value="ECO:0007669"/>
    <property type="project" value="InterPro"/>
</dbReference>
<dbReference type="GO" id="GO:0005874">
    <property type="term" value="C:microtubule"/>
    <property type="evidence" value="ECO:0007669"/>
    <property type="project" value="UniProtKB-KW"/>
</dbReference>
<evidence type="ECO:0000256" key="2">
    <source>
        <dbReference type="ARBA" id="ARBA00022741"/>
    </source>
</evidence>
<dbReference type="Pfam" id="PF00225">
    <property type="entry name" value="Kinesin"/>
    <property type="match status" value="1"/>
</dbReference>
<evidence type="ECO:0000313" key="9">
    <source>
        <dbReference type="EMBL" id="KAK8944450.1"/>
    </source>
</evidence>
<keyword evidence="4" id="KW-0175">Coiled coil</keyword>
<dbReference type="GO" id="GO:0008017">
    <property type="term" value="F:microtubule binding"/>
    <property type="evidence" value="ECO:0007669"/>
    <property type="project" value="InterPro"/>
</dbReference>
<comment type="caution">
    <text evidence="9">The sequence shown here is derived from an EMBL/GenBank/DDBJ whole genome shotgun (WGS) entry which is preliminary data.</text>
</comment>
<dbReference type="InterPro" id="IPR044986">
    <property type="entry name" value="KIF15/KIN-12"/>
</dbReference>
<dbReference type="PANTHER" id="PTHR37739:SF16">
    <property type="entry name" value="KINESIN-LIKE PROTEIN"/>
    <property type="match status" value="1"/>
</dbReference>
<dbReference type="InterPro" id="IPR036961">
    <property type="entry name" value="Kinesin_motor_dom_sf"/>
</dbReference>
<accession>A0AAP0BM25</accession>
<dbReference type="Gene3D" id="3.40.850.10">
    <property type="entry name" value="Kinesin motor domain"/>
    <property type="match status" value="1"/>
</dbReference>
<dbReference type="PROSITE" id="PS50067">
    <property type="entry name" value="KINESIN_MOTOR_2"/>
    <property type="match status" value="1"/>
</dbReference>
<evidence type="ECO:0000256" key="3">
    <source>
        <dbReference type="ARBA" id="ARBA00022840"/>
    </source>
</evidence>
<protein>
    <submittedName>
        <fullName evidence="9">Kinesin-like protein KIN12B</fullName>
    </submittedName>
</protein>
<keyword evidence="2 7" id="KW-0547">Nucleotide-binding</keyword>
<evidence type="ECO:0000256" key="4">
    <source>
        <dbReference type="ARBA" id="ARBA00023054"/>
    </source>
</evidence>
<dbReference type="GO" id="GO:0005524">
    <property type="term" value="F:ATP binding"/>
    <property type="evidence" value="ECO:0007669"/>
    <property type="project" value="UniProtKB-UniRule"/>
</dbReference>
<proteinExistence type="inferred from homology"/>
<dbReference type="InterPro" id="IPR001752">
    <property type="entry name" value="Kinesin_motor_dom"/>
</dbReference>
<reference evidence="9 10" key="1">
    <citation type="journal article" date="2022" name="Nat. Plants">
        <title>Genomes of leafy and leafless Platanthera orchids illuminate the evolution of mycoheterotrophy.</title>
        <authorList>
            <person name="Li M.H."/>
            <person name="Liu K.W."/>
            <person name="Li Z."/>
            <person name="Lu H.C."/>
            <person name="Ye Q.L."/>
            <person name="Zhang D."/>
            <person name="Wang J.Y."/>
            <person name="Li Y.F."/>
            <person name="Zhong Z.M."/>
            <person name="Liu X."/>
            <person name="Yu X."/>
            <person name="Liu D.K."/>
            <person name="Tu X.D."/>
            <person name="Liu B."/>
            <person name="Hao Y."/>
            <person name="Liao X.Y."/>
            <person name="Jiang Y.T."/>
            <person name="Sun W.H."/>
            <person name="Chen J."/>
            <person name="Chen Y.Q."/>
            <person name="Ai Y."/>
            <person name="Zhai J.W."/>
            <person name="Wu S.S."/>
            <person name="Zhou Z."/>
            <person name="Hsiao Y.Y."/>
            <person name="Wu W.L."/>
            <person name="Chen Y.Y."/>
            <person name="Lin Y.F."/>
            <person name="Hsu J.L."/>
            <person name="Li C.Y."/>
            <person name="Wang Z.W."/>
            <person name="Zhao X."/>
            <person name="Zhong W.Y."/>
            <person name="Ma X.K."/>
            <person name="Ma L."/>
            <person name="Huang J."/>
            <person name="Chen G.Z."/>
            <person name="Huang M.Z."/>
            <person name="Huang L."/>
            <person name="Peng D.H."/>
            <person name="Luo Y.B."/>
            <person name="Zou S.Q."/>
            <person name="Chen S.P."/>
            <person name="Lan S."/>
            <person name="Tsai W.C."/>
            <person name="Van de Peer Y."/>
            <person name="Liu Z.J."/>
        </authorList>
    </citation>
    <scope>NUCLEOTIDE SEQUENCE [LARGE SCALE GENOMIC DNA]</scope>
    <source>
        <strain evidence="9">Lor287</strain>
    </source>
</reference>
<dbReference type="PANTHER" id="PTHR37739">
    <property type="entry name" value="KINESIN-LIKE PROTEIN KIN-12D"/>
    <property type="match status" value="1"/>
</dbReference>
<dbReference type="GO" id="GO:0007018">
    <property type="term" value="P:microtubule-based movement"/>
    <property type="evidence" value="ECO:0007669"/>
    <property type="project" value="InterPro"/>
</dbReference>
<evidence type="ECO:0000256" key="6">
    <source>
        <dbReference type="ARBA" id="ARBA00034488"/>
    </source>
</evidence>